<dbReference type="OrthoDB" id="9791970at2"/>
<reference evidence="13" key="1">
    <citation type="submission" date="2018-02" db="EMBL/GenBank/DDBJ databases">
        <authorList>
            <person name="Hausmann B."/>
        </authorList>
    </citation>
    <scope>NUCLEOTIDE SEQUENCE [LARGE SCALE GENOMIC DNA]</scope>
    <source>
        <strain evidence="13">Peat soil MAG SbA1</strain>
    </source>
</reference>
<dbReference type="AlphaFoldDB" id="A0A2U3KXH4"/>
<dbReference type="GO" id="GO:0005886">
    <property type="term" value="C:plasma membrane"/>
    <property type="evidence" value="ECO:0007669"/>
    <property type="project" value="UniProtKB-SubCell"/>
</dbReference>
<dbReference type="GO" id="GO:0008137">
    <property type="term" value="F:NADH dehydrogenase (ubiquinone) activity"/>
    <property type="evidence" value="ECO:0007669"/>
    <property type="project" value="InterPro"/>
</dbReference>
<feature type="transmembrane region" description="Helical" evidence="10">
    <location>
        <begin position="87"/>
        <end position="109"/>
    </location>
</feature>
<keyword evidence="9 10" id="KW-0472">Membrane</keyword>
<dbReference type="Gene3D" id="1.20.58.1610">
    <property type="entry name" value="NADH:ubiquinone/plastoquinone oxidoreductase, chain 3"/>
    <property type="match status" value="1"/>
</dbReference>
<evidence type="ECO:0000256" key="8">
    <source>
        <dbReference type="ARBA" id="ARBA00023075"/>
    </source>
</evidence>
<dbReference type="GO" id="GO:0030964">
    <property type="term" value="C:NADH dehydrogenase complex"/>
    <property type="evidence" value="ECO:0007669"/>
    <property type="project" value="TreeGrafter"/>
</dbReference>
<keyword evidence="5 10" id="KW-1278">Translocase</keyword>
<dbReference type="HAMAP" id="MF_01394">
    <property type="entry name" value="NDH1_NuoA"/>
    <property type="match status" value="1"/>
</dbReference>
<evidence type="ECO:0000256" key="6">
    <source>
        <dbReference type="ARBA" id="ARBA00022989"/>
    </source>
</evidence>
<dbReference type="InterPro" id="IPR000440">
    <property type="entry name" value="NADH_UbQ/plastoQ_OxRdtase_su3"/>
</dbReference>
<dbReference type="EMBL" id="OMOD01000148">
    <property type="protein sequence ID" value="SPF44355.1"/>
    <property type="molecule type" value="Genomic_DNA"/>
</dbReference>
<dbReference type="InterPro" id="IPR023043">
    <property type="entry name" value="NAD(P)H_OxRDtase_bac/plastid"/>
</dbReference>
<evidence type="ECO:0000256" key="9">
    <source>
        <dbReference type="ARBA" id="ARBA00023136"/>
    </source>
</evidence>
<dbReference type="Pfam" id="PF00507">
    <property type="entry name" value="Oxidored_q4"/>
    <property type="match status" value="1"/>
</dbReference>
<keyword evidence="12" id="KW-0560">Oxidoreductase</keyword>
<dbReference type="FunFam" id="1.20.58.1610:FF:000004">
    <property type="entry name" value="NADH-quinone oxidoreductase subunit A"/>
    <property type="match status" value="1"/>
</dbReference>
<comment type="similarity">
    <text evidence="2 10 11">Belongs to the complex I subunit 3 family.</text>
</comment>
<keyword evidence="4 10" id="KW-0812">Transmembrane</keyword>
<evidence type="ECO:0000256" key="1">
    <source>
        <dbReference type="ARBA" id="ARBA00004141"/>
    </source>
</evidence>
<evidence type="ECO:0000313" key="13">
    <source>
        <dbReference type="Proteomes" id="UP000238701"/>
    </source>
</evidence>
<proteinExistence type="inferred from homology"/>
<feature type="transmembrane region" description="Helical" evidence="10">
    <location>
        <begin position="6"/>
        <end position="29"/>
    </location>
</feature>
<keyword evidence="10 11" id="KW-0874">Quinone</keyword>
<gene>
    <name evidence="10 12" type="primary">nuoA</name>
    <name evidence="12" type="ORF">SBA1_530011</name>
</gene>
<keyword evidence="10" id="KW-1003">Cell membrane</keyword>
<organism evidence="12 13">
    <name type="scientific">Candidatus Sulfotelmatobacter kueseliae</name>
    <dbReference type="NCBI Taxonomy" id="2042962"/>
    <lineage>
        <taxon>Bacteria</taxon>
        <taxon>Pseudomonadati</taxon>
        <taxon>Acidobacteriota</taxon>
        <taxon>Terriglobia</taxon>
        <taxon>Terriglobales</taxon>
        <taxon>Candidatus Korobacteraceae</taxon>
        <taxon>Candidatus Sulfotelmatobacter</taxon>
    </lineage>
</organism>
<evidence type="ECO:0000256" key="3">
    <source>
        <dbReference type="ARBA" id="ARBA00022448"/>
    </source>
</evidence>
<evidence type="ECO:0000256" key="5">
    <source>
        <dbReference type="ARBA" id="ARBA00022967"/>
    </source>
</evidence>
<accession>A0A2U3KXH4</accession>
<keyword evidence="8 10" id="KW-0830">Ubiquinone</keyword>
<keyword evidence="6 10" id="KW-1133">Transmembrane helix</keyword>
<dbReference type="InterPro" id="IPR038430">
    <property type="entry name" value="NDAH_ubi_oxred_su3_sf"/>
</dbReference>
<comment type="subcellular location">
    <subcellularLocation>
        <location evidence="10 11">Cell membrane</location>
        <topology evidence="10 11">Multi-pass membrane protein</topology>
    </subcellularLocation>
    <subcellularLocation>
        <location evidence="1">Membrane</location>
        <topology evidence="1">Multi-pass membrane protein</topology>
    </subcellularLocation>
</comment>
<evidence type="ECO:0000256" key="11">
    <source>
        <dbReference type="RuleBase" id="RU003639"/>
    </source>
</evidence>
<sequence length="118" mass="13584">MPQNYVPIFIFIAVVGSLLPITLILAKLVRPENPNKTKLMPYECGIDPVDSARGRYTVRYYIIAILFVVFDVETIFLFPWAVKFKAFGVFGLVEILIFLVILIVGYIWVWKKGALEWI</sequence>
<dbReference type="Proteomes" id="UP000238701">
    <property type="component" value="Unassembled WGS sequence"/>
</dbReference>
<comment type="subunit">
    <text evidence="10">NDH-1 is composed of 14 different subunits. Subunits NuoA, H, J, K, L, M, N constitute the membrane sector of the complex.</text>
</comment>
<dbReference type="GO" id="GO:0050136">
    <property type="term" value="F:NADH dehydrogenase (quinone) (non-electrogenic) activity"/>
    <property type="evidence" value="ECO:0007669"/>
    <property type="project" value="UniProtKB-UniRule"/>
</dbReference>
<evidence type="ECO:0000313" key="12">
    <source>
        <dbReference type="EMBL" id="SPF44355.1"/>
    </source>
</evidence>
<keyword evidence="7 10" id="KW-0520">NAD</keyword>
<keyword evidence="3 10" id="KW-0813">Transport</keyword>
<evidence type="ECO:0000256" key="4">
    <source>
        <dbReference type="ARBA" id="ARBA00022692"/>
    </source>
</evidence>
<dbReference type="EC" id="7.1.1.-" evidence="10"/>
<comment type="function">
    <text evidence="10">NDH-1 shuttles electrons from NADH, via FMN and iron-sulfur (Fe-S) centers, to quinones in the respiratory chain. The immediate electron acceptor for the enzyme in this species is believed to be ubiquinone. Couples the redox reaction to proton translocation (for every two electrons transferred, four hydrogen ions are translocated across the cytoplasmic membrane), and thus conserves the redox energy in a proton gradient.</text>
</comment>
<comment type="catalytic activity">
    <reaction evidence="10 11">
        <text>a quinone + NADH + 5 H(+)(in) = a quinol + NAD(+) + 4 H(+)(out)</text>
        <dbReference type="Rhea" id="RHEA:57888"/>
        <dbReference type="ChEBI" id="CHEBI:15378"/>
        <dbReference type="ChEBI" id="CHEBI:24646"/>
        <dbReference type="ChEBI" id="CHEBI:57540"/>
        <dbReference type="ChEBI" id="CHEBI:57945"/>
        <dbReference type="ChEBI" id="CHEBI:132124"/>
    </reaction>
</comment>
<protein>
    <recommendedName>
        <fullName evidence="10">NADH-quinone oxidoreductase subunit A</fullName>
        <ecNumber evidence="10">7.1.1.-</ecNumber>
    </recommendedName>
    <alternativeName>
        <fullName evidence="10">NADH dehydrogenase I subunit A</fullName>
    </alternativeName>
    <alternativeName>
        <fullName evidence="10">NDH-1 subunit A</fullName>
    </alternativeName>
    <alternativeName>
        <fullName evidence="10">NUO1</fullName>
    </alternativeName>
</protein>
<evidence type="ECO:0000256" key="2">
    <source>
        <dbReference type="ARBA" id="ARBA00008472"/>
    </source>
</evidence>
<evidence type="ECO:0000256" key="10">
    <source>
        <dbReference type="HAMAP-Rule" id="MF_01394"/>
    </source>
</evidence>
<dbReference type="PANTHER" id="PTHR11058">
    <property type="entry name" value="NADH-UBIQUINONE OXIDOREDUCTASE CHAIN 3"/>
    <property type="match status" value="1"/>
</dbReference>
<feature type="transmembrane region" description="Helical" evidence="10">
    <location>
        <begin position="60"/>
        <end position="81"/>
    </location>
</feature>
<dbReference type="PANTHER" id="PTHR11058:SF9">
    <property type="entry name" value="NADH-UBIQUINONE OXIDOREDUCTASE CHAIN 3"/>
    <property type="match status" value="1"/>
</dbReference>
<evidence type="ECO:0000256" key="7">
    <source>
        <dbReference type="ARBA" id="ARBA00023027"/>
    </source>
</evidence>
<dbReference type="GO" id="GO:0048038">
    <property type="term" value="F:quinone binding"/>
    <property type="evidence" value="ECO:0007669"/>
    <property type="project" value="UniProtKB-KW"/>
</dbReference>
<name>A0A2U3KXH4_9BACT</name>